<dbReference type="Gene3D" id="3.30.70.580">
    <property type="entry name" value="Pseudouridine synthase I, catalytic domain, N-terminal subdomain"/>
    <property type="match status" value="1"/>
</dbReference>
<evidence type="ECO:0000313" key="17">
    <source>
        <dbReference type="EMBL" id="ORX92021.1"/>
    </source>
</evidence>
<dbReference type="InParanoid" id="A0A1Y1Y1Y5"/>
<dbReference type="GO" id="GO:0003723">
    <property type="term" value="F:RNA binding"/>
    <property type="evidence" value="ECO:0007669"/>
    <property type="project" value="InterPro"/>
</dbReference>
<dbReference type="InterPro" id="IPR041708">
    <property type="entry name" value="PUS1/PUS2-like"/>
</dbReference>
<evidence type="ECO:0000256" key="8">
    <source>
        <dbReference type="ARBA" id="ARBA00023242"/>
    </source>
</evidence>
<comment type="catalytic activity">
    <reaction evidence="9">
        <text>a uridine in tRNA = a pseudouridine in tRNA</text>
        <dbReference type="Rhea" id="RHEA:54572"/>
        <dbReference type="Rhea" id="RHEA-COMP:13339"/>
        <dbReference type="Rhea" id="RHEA-COMP:13934"/>
        <dbReference type="ChEBI" id="CHEBI:65314"/>
        <dbReference type="ChEBI" id="CHEBI:65315"/>
    </reaction>
</comment>
<keyword evidence="5" id="KW-0507">mRNA processing</keyword>
<dbReference type="GO" id="GO:0031120">
    <property type="term" value="P:snRNA pseudouridine synthesis"/>
    <property type="evidence" value="ECO:0007669"/>
    <property type="project" value="UniProtKB-ARBA"/>
</dbReference>
<proteinExistence type="inferred from homology"/>
<comment type="catalytic activity">
    <reaction evidence="2">
        <text>uridine in snRNA = pseudouridine in snRNA</text>
        <dbReference type="Rhea" id="RHEA:51124"/>
        <dbReference type="Rhea" id="RHEA-COMP:12891"/>
        <dbReference type="Rhea" id="RHEA-COMP:12892"/>
        <dbReference type="ChEBI" id="CHEBI:65314"/>
        <dbReference type="ChEBI" id="CHEBI:65315"/>
    </reaction>
</comment>
<evidence type="ECO:0000256" key="6">
    <source>
        <dbReference type="ARBA" id="ARBA00022694"/>
    </source>
</evidence>
<dbReference type="InterPro" id="IPR020097">
    <property type="entry name" value="PsdUridine_synth_TruA_a/b_dom"/>
</dbReference>
<dbReference type="CDD" id="cd02568">
    <property type="entry name" value="PseudoU_synth_PUS1_PUS2"/>
    <property type="match status" value="1"/>
</dbReference>
<dbReference type="STRING" id="1314790.A0A1Y1Y1Y5"/>
<gene>
    <name evidence="17" type="ORF">K493DRAFT_286174</name>
</gene>
<evidence type="ECO:0000259" key="16">
    <source>
        <dbReference type="Pfam" id="PF01416"/>
    </source>
</evidence>
<keyword evidence="18" id="KW-1185">Reference proteome</keyword>
<dbReference type="HAMAP" id="MF_00171">
    <property type="entry name" value="TruA"/>
    <property type="match status" value="1"/>
</dbReference>
<evidence type="ECO:0000256" key="10">
    <source>
        <dbReference type="ARBA" id="ARBA00053072"/>
    </source>
</evidence>
<sequence length="372" mass="42191">MLFTARHFSRQFSESARLAWLKPSCTRGGLAFPTHCIKREYTNEPAEVEAPQRLPKRKVALLLSYCGAGYQGMQHNPNAKTIEGELFKALVAAGAVSKENSSDQNKVSLMRAARTDKGVHAVGQVVSLKMIVGDEIVPRINSYLPDHIRVWDYVRVSKSFNPKNFCDSRVYSYLLPTHILAQASFNHSSEYRVPPEKVDFLRTLCSKFTGTHSFHNFTIGKSFTDSSVKRYITKFECSEPRIIAGFEWVNFQIQGQSFMLHQIRKMIGLMILMTRANSPSSLVDDSFLERKLNIPKAPGISLVLERPVFSAYNKLALTQGKSPIDFSQHKNQIDKFKSDHIDSSVTALAIQNDSFDQWIKSLYTFPESFDYL</sequence>
<dbReference type="InterPro" id="IPR020095">
    <property type="entry name" value="PsdUridine_synth_TruA_C"/>
</dbReference>
<keyword evidence="6" id="KW-0819">tRNA processing</keyword>
<evidence type="ECO:0000256" key="12">
    <source>
        <dbReference type="ARBA" id="ARBA00079072"/>
    </source>
</evidence>
<dbReference type="SUPFAM" id="SSF55120">
    <property type="entry name" value="Pseudouridine synthase"/>
    <property type="match status" value="1"/>
</dbReference>
<dbReference type="FunFam" id="3.30.70.580:FF:000002">
    <property type="entry name" value="tRNA pseudouridine synthase"/>
    <property type="match status" value="1"/>
</dbReference>
<name>A0A1Y1Y1Y5_9FUNG</name>
<accession>A0A1Y1Y1Y5</accession>
<evidence type="ECO:0000256" key="1">
    <source>
        <dbReference type="ARBA" id="ARBA00001166"/>
    </source>
</evidence>
<keyword evidence="7" id="KW-0413">Isomerase</keyword>
<feature type="binding site" evidence="15">
    <location>
        <position position="171"/>
    </location>
    <ligand>
        <name>substrate</name>
    </ligand>
</feature>
<dbReference type="Pfam" id="PF01416">
    <property type="entry name" value="PseudoU_synth_1"/>
    <property type="match status" value="1"/>
</dbReference>
<comment type="caution">
    <text evidence="17">The sequence shown here is derived from an EMBL/GenBank/DDBJ whole genome shotgun (WGS) entry which is preliminary data.</text>
</comment>
<feature type="domain" description="Pseudouridine synthase I TruA alpha/beta" evidence="16">
    <location>
        <begin position="205"/>
        <end position="309"/>
    </location>
</feature>
<evidence type="ECO:0000256" key="13">
    <source>
        <dbReference type="ARBA" id="ARBA00080858"/>
    </source>
</evidence>
<dbReference type="FunCoup" id="A0A1Y1Y1Y5">
    <property type="interactions" value="959"/>
</dbReference>
<dbReference type="GO" id="GO:0009982">
    <property type="term" value="F:pseudouridine synthase activity"/>
    <property type="evidence" value="ECO:0007669"/>
    <property type="project" value="InterPro"/>
</dbReference>
<evidence type="ECO:0000256" key="11">
    <source>
        <dbReference type="ARBA" id="ARBA00073968"/>
    </source>
</evidence>
<dbReference type="FunFam" id="3.30.70.660:FF:000002">
    <property type="entry name" value="tRNA pseudouridine synthase"/>
    <property type="match status" value="1"/>
</dbReference>
<dbReference type="EMBL" id="MCFE01000296">
    <property type="protein sequence ID" value="ORX92021.1"/>
    <property type="molecule type" value="Genomic_DNA"/>
</dbReference>
<dbReference type="InterPro" id="IPR001406">
    <property type="entry name" value="PsdUridine_synth_TruA"/>
</dbReference>
<evidence type="ECO:0000256" key="2">
    <source>
        <dbReference type="ARBA" id="ARBA00001832"/>
    </source>
</evidence>
<dbReference type="PANTHER" id="PTHR11142:SF4">
    <property type="entry name" value="PSEUDOURIDYLATE SYNTHASE 1 HOMOLOG"/>
    <property type="match status" value="1"/>
</dbReference>
<comment type="function">
    <text evidence="10">Formation of pseudouridine at positions 27 and 28 in the anticodon stem and loop of transfer RNAs; at positions 34 and 36 of intron-containing precursor tRNA(Ile) and at position 35 in the intron-containing tRNA(Tyr). Catalyzes pseudouridylation at position 44 in U2 snRNA. Also catalyzes pseudouridylation of mRNAs.</text>
</comment>
<evidence type="ECO:0000256" key="4">
    <source>
        <dbReference type="ARBA" id="ARBA00009375"/>
    </source>
</evidence>
<organism evidence="17 18">
    <name type="scientific">Basidiobolus meristosporus CBS 931.73</name>
    <dbReference type="NCBI Taxonomy" id="1314790"/>
    <lineage>
        <taxon>Eukaryota</taxon>
        <taxon>Fungi</taxon>
        <taxon>Fungi incertae sedis</taxon>
        <taxon>Zoopagomycota</taxon>
        <taxon>Entomophthoromycotina</taxon>
        <taxon>Basidiobolomycetes</taxon>
        <taxon>Basidiobolales</taxon>
        <taxon>Basidiobolaceae</taxon>
        <taxon>Basidiobolus</taxon>
    </lineage>
</organism>
<dbReference type="AlphaFoldDB" id="A0A1Y1Y1Y5"/>
<evidence type="ECO:0000256" key="3">
    <source>
        <dbReference type="ARBA" id="ARBA00004123"/>
    </source>
</evidence>
<protein>
    <recommendedName>
        <fullName evidence="11">tRNA pseudouridine synthase 1</fullName>
    </recommendedName>
    <alternativeName>
        <fullName evidence="12">tRNA pseudouridylate synthase 1</fullName>
    </alternativeName>
    <alternativeName>
        <fullName evidence="13">tRNA-uridine isomerase 1</fullName>
    </alternativeName>
</protein>
<dbReference type="GO" id="GO:0031119">
    <property type="term" value="P:tRNA pseudouridine synthesis"/>
    <property type="evidence" value="ECO:0007669"/>
    <property type="project" value="InterPro"/>
</dbReference>
<evidence type="ECO:0000256" key="9">
    <source>
        <dbReference type="ARBA" id="ARBA00036943"/>
    </source>
</evidence>
<evidence type="ECO:0000256" key="15">
    <source>
        <dbReference type="PIRSR" id="PIRSR641708-2"/>
    </source>
</evidence>
<comment type="similarity">
    <text evidence="4">Belongs to the tRNA pseudouridine synthase TruA family.</text>
</comment>
<feature type="active site" description="Nucleophile" evidence="14">
    <location>
        <position position="116"/>
    </location>
</feature>
<comment type="catalytic activity">
    <reaction evidence="1">
        <text>a uridine in mRNA = a pseudouridine in mRNA</text>
        <dbReference type="Rhea" id="RHEA:56644"/>
        <dbReference type="Rhea" id="RHEA-COMP:14658"/>
        <dbReference type="Rhea" id="RHEA-COMP:14659"/>
        <dbReference type="ChEBI" id="CHEBI:65314"/>
        <dbReference type="ChEBI" id="CHEBI:65315"/>
    </reaction>
</comment>
<dbReference type="GO" id="GO:1990481">
    <property type="term" value="P:mRNA pseudouridine synthesis"/>
    <property type="evidence" value="ECO:0007669"/>
    <property type="project" value="TreeGrafter"/>
</dbReference>
<dbReference type="NCBIfam" id="TIGR00071">
    <property type="entry name" value="hisT_truA"/>
    <property type="match status" value="1"/>
</dbReference>
<dbReference type="Proteomes" id="UP000193498">
    <property type="component" value="Unassembled WGS sequence"/>
</dbReference>
<comment type="subcellular location">
    <subcellularLocation>
        <location evidence="3">Nucleus</location>
    </subcellularLocation>
</comment>
<dbReference type="OrthoDB" id="10256309at2759"/>
<dbReference type="GO" id="GO:0006397">
    <property type="term" value="P:mRNA processing"/>
    <property type="evidence" value="ECO:0007669"/>
    <property type="project" value="UniProtKB-KW"/>
</dbReference>
<dbReference type="PANTHER" id="PTHR11142">
    <property type="entry name" value="PSEUDOURIDYLATE SYNTHASE"/>
    <property type="match status" value="1"/>
</dbReference>
<evidence type="ECO:0000256" key="5">
    <source>
        <dbReference type="ARBA" id="ARBA00022664"/>
    </source>
</evidence>
<dbReference type="Gene3D" id="3.30.70.660">
    <property type="entry name" value="Pseudouridine synthase I, catalytic domain, C-terminal subdomain"/>
    <property type="match status" value="1"/>
</dbReference>
<dbReference type="GO" id="GO:0005634">
    <property type="term" value="C:nucleus"/>
    <property type="evidence" value="ECO:0007669"/>
    <property type="project" value="UniProtKB-SubCell"/>
</dbReference>
<evidence type="ECO:0000256" key="7">
    <source>
        <dbReference type="ARBA" id="ARBA00023235"/>
    </source>
</evidence>
<keyword evidence="8" id="KW-0539">Nucleus</keyword>
<dbReference type="InterPro" id="IPR020094">
    <property type="entry name" value="TruA/RsuA/RluB/E/F_N"/>
</dbReference>
<evidence type="ECO:0000313" key="18">
    <source>
        <dbReference type="Proteomes" id="UP000193498"/>
    </source>
</evidence>
<evidence type="ECO:0000256" key="14">
    <source>
        <dbReference type="PIRSR" id="PIRSR641708-1"/>
    </source>
</evidence>
<reference evidence="17 18" key="1">
    <citation type="submission" date="2016-07" db="EMBL/GenBank/DDBJ databases">
        <title>Pervasive Adenine N6-methylation of Active Genes in Fungi.</title>
        <authorList>
            <consortium name="DOE Joint Genome Institute"/>
            <person name="Mondo S.J."/>
            <person name="Dannebaum R.O."/>
            <person name="Kuo R.C."/>
            <person name="Labutti K."/>
            <person name="Haridas S."/>
            <person name="Kuo A."/>
            <person name="Salamov A."/>
            <person name="Ahrendt S.R."/>
            <person name="Lipzen A."/>
            <person name="Sullivan W."/>
            <person name="Andreopoulos W.B."/>
            <person name="Clum A."/>
            <person name="Lindquist E."/>
            <person name="Daum C."/>
            <person name="Ramamoorthy G.K."/>
            <person name="Gryganskyi A."/>
            <person name="Culley D."/>
            <person name="Magnuson J.K."/>
            <person name="James T.Y."/>
            <person name="O'Malley M.A."/>
            <person name="Stajich J.E."/>
            <person name="Spatafora J.W."/>
            <person name="Visel A."/>
            <person name="Grigoriev I.V."/>
        </authorList>
    </citation>
    <scope>NUCLEOTIDE SEQUENCE [LARGE SCALE GENOMIC DNA]</scope>
    <source>
        <strain evidence="17 18">CBS 931.73</strain>
    </source>
</reference>
<dbReference type="InterPro" id="IPR020103">
    <property type="entry name" value="PsdUridine_synth_cat_dom_sf"/>
</dbReference>